<evidence type="ECO:0000259" key="1">
    <source>
        <dbReference type="PROSITE" id="PS50181"/>
    </source>
</evidence>
<dbReference type="InterPro" id="IPR001810">
    <property type="entry name" value="F-box_dom"/>
</dbReference>
<reference evidence="3" key="1">
    <citation type="journal article" date="2018" name="Nat. Plants">
        <title>Whole-genome landscape of Medicago truncatula symbiotic genes.</title>
        <authorList>
            <person name="Pecrix Y."/>
            <person name="Staton S.E."/>
            <person name="Sallet E."/>
            <person name="Lelandais-Briere C."/>
            <person name="Moreau S."/>
            <person name="Carrere S."/>
            <person name="Blein T."/>
            <person name="Jardinaud M.F."/>
            <person name="Latrasse D."/>
            <person name="Zouine M."/>
            <person name="Zahm M."/>
            <person name="Kreplak J."/>
            <person name="Mayjonade B."/>
            <person name="Satge C."/>
            <person name="Perez M."/>
            <person name="Cauet S."/>
            <person name="Marande W."/>
            <person name="Chantry-Darmon C."/>
            <person name="Lopez-Roques C."/>
            <person name="Bouchez O."/>
            <person name="Berard A."/>
            <person name="Debelle F."/>
            <person name="Munos S."/>
            <person name="Bendahmane A."/>
            <person name="Berges H."/>
            <person name="Niebel A."/>
            <person name="Buitink J."/>
            <person name="Frugier F."/>
            <person name="Benhamed M."/>
            <person name="Crespi M."/>
            <person name="Gouzy J."/>
            <person name="Gamas P."/>
        </authorList>
    </citation>
    <scope>NUCLEOTIDE SEQUENCE [LARGE SCALE GENOMIC DNA]</scope>
    <source>
        <strain evidence="3">cv. Jemalong A17</strain>
    </source>
</reference>
<sequence length="242" mass="28045">MVQKYQNCVSFWFSGKEAENVVDFSQLPDNVLDTISRKLDFDDQFQFAGVCKEWRRVQKIYWRRFLASQSPLLVQTTPYDTKYCSFYSIPEKRVYRSKRSVYFGSYGGSSSGYLIMPGANKRLHLMNPFTRKHIIIDTSTVGDDFIHFTCRVLLAFAKGSNEFVIVASCRHFFGLHVYQSRYSNWITYSKKGNSCKVVDFVVLHNTIYALTCKAEICVLSLNSPNSETFRTEKHAQYTLLVP</sequence>
<evidence type="ECO:0000313" key="2">
    <source>
        <dbReference type="EMBL" id="RHN46547.1"/>
    </source>
</evidence>
<dbReference type="Gene3D" id="1.20.1280.50">
    <property type="match status" value="1"/>
</dbReference>
<dbReference type="Proteomes" id="UP000265566">
    <property type="component" value="Chromosome 7"/>
</dbReference>
<comment type="caution">
    <text evidence="2">The sequence shown here is derived from an EMBL/GenBank/DDBJ whole genome shotgun (WGS) entry which is preliminary data.</text>
</comment>
<dbReference type="AlphaFoldDB" id="A0A396H6F6"/>
<organism evidence="2 3">
    <name type="scientific">Medicago truncatula</name>
    <name type="common">Barrel medic</name>
    <name type="synonym">Medicago tribuloides</name>
    <dbReference type="NCBI Taxonomy" id="3880"/>
    <lineage>
        <taxon>Eukaryota</taxon>
        <taxon>Viridiplantae</taxon>
        <taxon>Streptophyta</taxon>
        <taxon>Embryophyta</taxon>
        <taxon>Tracheophyta</taxon>
        <taxon>Spermatophyta</taxon>
        <taxon>Magnoliopsida</taxon>
        <taxon>eudicotyledons</taxon>
        <taxon>Gunneridae</taxon>
        <taxon>Pentapetalae</taxon>
        <taxon>rosids</taxon>
        <taxon>fabids</taxon>
        <taxon>Fabales</taxon>
        <taxon>Fabaceae</taxon>
        <taxon>Papilionoideae</taxon>
        <taxon>50 kb inversion clade</taxon>
        <taxon>NPAAA clade</taxon>
        <taxon>Hologalegina</taxon>
        <taxon>IRL clade</taxon>
        <taxon>Trifolieae</taxon>
        <taxon>Medicago</taxon>
    </lineage>
</organism>
<dbReference type="EMBL" id="PSQE01000007">
    <property type="protein sequence ID" value="RHN46547.1"/>
    <property type="molecule type" value="Genomic_DNA"/>
</dbReference>
<feature type="domain" description="F-box" evidence="1">
    <location>
        <begin position="21"/>
        <end position="65"/>
    </location>
</feature>
<protein>
    <submittedName>
        <fullName evidence="2">Putative F-box domain-containing protein</fullName>
    </submittedName>
</protein>
<dbReference type="PROSITE" id="PS50181">
    <property type="entry name" value="FBOX"/>
    <property type="match status" value="1"/>
</dbReference>
<dbReference type="Pfam" id="PF00646">
    <property type="entry name" value="F-box"/>
    <property type="match status" value="1"/>
</dbReference>
<dbReference type="InterPro" id="IPR005174">
    <property type="entry name" value="KIB1-4_b-propeller"/>
</dbReference>
<evidence type="ECO:0000313" key="3">
    <source>
        <dbReference type="Proteomes" id="UP000265566"/>
    </source>
</evidence>
<accession>A0A396H6F6</accession>
<dbReference type="Gramene" id="rna41044">
    <property type="protein sequence ID" value="RHN46547.1"/>
    <property type="gene ID" value="gene41044"/>
</dbReference>
<dbReference type="PANTHER" id="PTHR45463:SF8">
    <property type="entry name" value="OS09G0392200 PROTEIN"/>
    <property type="match status" value="1"/>
</dbReference>
<dbReference type="SUPFAM" id="SSF81383">
    <property type="entry name" value="F-box domain"/>
    <property type="match status" value="1"/>
</dbReference>
<dbReference type="CDD" id="cd09917">
    <property type="entry name" value="F-box_SF"/>
    <property type="match status" value="1"/>
</dbReference>
<dbReference type="InterPro" id="IPR036047">
    <property type="entry name" value="F-box-like_dom_sf"/>
</dbReference>
<dbReference type="Pfam" id="PF03478">
    <property type="entry name" value="Beta-prop_KIB1-4"/>
    <property type="match status" value="1"/>
</dbReference>
<gene>
    <name evidence="2" type="ORF">MtrunA17_Chr7g0243391</name>
</gene>
<name>A0A396H6F6_MEDTR</name>
<dbReference type="PANTHER" id="PTHR45463">
    <property type="entry name" value="OS09G0392200 PROTEIN"/>
    <property type="match status" value="1"/>
</dbReference>
<proteinExistence type="predicted"/>